<proteinExistence type="predicted"/>
<name>A0A344TZK4_9ACTN</name>
<dbReference type="Gene3D" id="3.10.180.10">
    <property type="entry name" value="2,3-Dihydroxybiphenyl 1,2-Dioxygenase, domain 1"/>
    <property type="match status" value="1"/>
</dbReference>
<feature type="domain" description="VOC" evidence="1">
    <location>
        <begin position="28"/>
        <end position="154"/>
    </location>
</feature>
<dbReference type="OrthoDB" id="115162at2"/>
<accession>A0A344TZK4</accession>
<dbReference type="KEGG" id="sgz:C0216_11960"/>
<evidence type="ECO:0000313" key="2">
    <source>
        <dbReference type="EMBL" id="AXE24075.1"/>
    </source>
</evidence>
<evidence type="ECO:0000259" key="1">
    <source>
        <dbReference type="PROSITE" id="PS51819"/>
    </source>
</evidence>
<dbReference type="Proteomes" id="UP000252004">
    <property type="component" value="Chromosome"/>
</dbReference>
<dbReference type="InterPro" id="IPR004360">
    <property type="entry name" value="Glyas_Fos-R_dOase_dom"/>
</dbReference>
<dbReference type="InterPro" id="IPR037523">
    <property type="entry name" value="VOC_core"/>
</dbReference>
<dbReference type="SUPFAM" id="SSF54593">
    <property type="entry name" value="Glyoxalase/Bleomycin resistance protein/Dihydroxybiphenyl dioxygenase"/>
    <property type="match status" value="1"/>
</dbReference>
<gene>
    <name evidence="2" type="ORF">C0216_11960</name>
</gene>
<dbReference type="Pfam" id="PF00903">
    <property type="entry name" value="Glyoxalase"/>
    <property type="match status" value="1"/>
</dbReference>
<dbReference type="PROSITE" id="PS51819">
    <property type="entry name" value="VOC"/>
    <property type="match status" value="1"/>
</dbReference>
<sequence length="156" mass="17083">MEPDQISMELVQAPAGAPLPETPPGLGAVHHVGITVTDLERSVRWYAEHLGMVQWMKETFPGGRTAGIMRPGTQIHLGLTQHDAGTDEAFAPHRTGLDHLTFAASTREELHAWRAHLMARGVKCSDVREYAAPLPFALFTFNDPDGVALEIFHLAV</sequence>
<dbReference type="InterPro" id="IPR029068">
    <property type="entry name" value="Glyas_Bleomycin-R_OHBP_Dase"/>
</dbReference>
<dbReference type="AlphaFoldDB" id="A0A344TZK4"/>
<keyword evidence="3" id="KW-1185">Reference proteome</keyword>
<dbReference type="RefSeq" id="WP_114055256.1">
    <property type="nucleotide sequence ID" value="NZ_CP030862.1"/>
</dbReference>
<evidence type="ECO:0000313" key="3">
    <source>
        <dbReference type="Proteomes" id="UP000252004"/>
    </source>
</evidence>
<dbReference type="EMBL" id="CP030862">
    <property type="protein sequence ID" value="AXE24075.1"/>
    <property type="molecule type" value="Genomic_DNA"/>
</dbReference>
<reference evidence="2 3" key="1">
    <citation type="submission" date="2018-01" db="EMBL/GenBank/DDBJ databases">
        <title>Draft genome Sequence of streptomyces globosus LZH-48.</title>
        <authorList>
            <person name="Ran K."/>
            <person name="Li Z."/>
            <person name="Wei S."/>
            <person name="Dong R."/>
        </authorList>
    </citation>
    <scope>NUCLEOTIDE SEQUENCE [LARGE SCALE GENOMIC DNA]</scope>
    <source>
        <strain evidence="2 3">LZH-48</strain>
    </source>
</reference>
<protein>
    <submittedName>
        <fullName evidence="2">VOC family protein</fullName>
    </submittedName>
</protein>
<organism evidence="2 3">
    <name type="scientific">Streptomyces globosus</name>
    <dbReference type="NCBI Taxonomy" id="68209"/>
    <lineage>
        <taxon>Bacteria</taxon>
        <taxon>Bacillati</taxon>
        <taxon>Actinomycetota</taxon>
        <taxon>Actinomycetes</taxon>
        <taxon>Kitasatosporales</taxon>
        <taxon>Streptomycetaceae</taxon>
        <taxon>Streptomyces</taxon>
    </lineage>
</organism>